<dbReference type="RefSeq" id="WP_072950054.1">
    <property type="nucleotide sequence ID" value="NZ_FRCT01000005.1"/>
</dbReference>
<organism evidence="1 2">
    <name type="scientific">Ruminococcus flavefaciens</name>
    <dbReference type="NCBI Taxonomy" id="1265"/>
    <lineage>
        <taxon>Bacteria</taxon>
        <taxon>Bacillati</taxon>
        <taxon>Bacillota</taxon>
        <taxon>Clostridia</taxon>
        <taxon>Eubacteriales</taxon>
        <taxon>Oscillospiraceae</taxon>
        <taxon>Ruminococcus</taxon>
    </lineage>
</organism>
<evidence type="ECO:0000313" key="2">
    <source>
        <dbReference type="Proteomes" id="UP000184394"/>
    </source>
</evidence>
<name>A0A1M7IZS1_RUMFL</name>
<evidence type="ECO:0000313" key="1">
    <source>
        <dbReference type="EMBL" id="SHM46168.1"/>
    </source>
</evidence>
<protein>
    <submittedName>
        <fullName evidence="1">Uncharacterized protein</fullName>
    </submittedName>
</protein>
<gene>
    <name evidence="1" type="ORF">SAMN04487860_10542</name>
</gene>
<accession>A0A1M7IZS1</accession>
<proteinExistence type="predicted"/>
<dbReference type="EMBL" id="FRCT01000005">
    <property type="protein sequence ID" value="SHM46168.1"/>
    <property type="molecule type" value="Genomic_DNA"/>
</dbReference>
<sequence length="506" mass="56162">MLKEILFANKGAVPENVKALMLSRKMNFGERELTHTFPFHFRSDGASLLDWSITGSAGGAGKVGKNKLKQKTAPIPNGAVGTIETDSGWYTESTAHQGITFTTGDNIIKGSLTIRHSDNSDISASSQIGDIMLVEGDIIPTAYDADTNLYSGTINQGYYMDEESGVRVRELGYSQSMATTVSLSIRCCSDYFSLKPNTTYSVRLFNSAYNDIQFVVNTYSAPGTITPRFVAVGGKSIPENGTFVKDTEQWVELTCSHRRTKEYEISLPFDMRPIEYEYCESFADLKAGTYKLMIDVWGNNRWYVGSSTGYDIGFQSYTGCTADNWDWDGTNLTEWFTLLSEDNTAIIPKTDIFEAGTVKYKAQSAGAPFPNYYHREFTFTLSEDTKVGLFHRAWYNAITYDYPPYFRFMIVDSDVEAEAFATTGVSPEDMAGYSAWEKYNVTLPITISSGTQSRTVAIDLGDSFLGAGDTVSFADTHITVPTYSGINVITVDTDIQPNSMYIKYRG</sequence>
<dbReference type="OrthoDB" id="1817376at2"/>
<dbReference type="AlphaFoldDB" id="A0A1M7IZS1"/>
<reference evidence="1 2" key="1">
    <citation type="submission" date="2016-11" db="EMBL/GenBank/DDBJ databases">
        <authorList>
            <person name="Jaros S."/>
            <person name="Januszkiewicz K."/>
            <person name="Wedrychowicz H."/>
        </authorList>
    </citation>
    <scope>NUCLEOTIDE SEQUENCE [LARGE SCALE GENOMIC DNA]</scope>
    <source>
        <strain evidence="1 2">Y1</strain>
    </source>
</reference>
<dbReference type="Proteomes" id="UP000184394">
    <property type="component" value="Unassembled WGS sequence"/>
</dbReference>